<evidence type="ECO:0008006" key="3">
    <source>
        <dbReference type="Google" id="ProtNLM"/>
    </source>
</evidence>
<evidence type="ECO:0000313" key="1">
    <source>
        <dbReference type="EMBL" id="MBB5016667.1"/>
    </source>
</evidence>
<dbReference type="InterPro" id="IPR002816">
    <property type="entry name" value="TraB/PrgY/GumN_fam"/>
</dbReference>
<dbReference type="Pfam" id="PF01963">
    <property type="entry name" value="TraB_PrgY_gumN"/>
    <property type="match status" value="1"/>
</dbReference>
<dbReference type="CDD" id="cd14789">
    <property type="entry name" value="Tiki"/>
    <property type="match status" value="1"/>
</dbReference>
<gene>
    <name evidence="1" type="ORF">HNQ58_002590</name>
</gene>
<keyword evidence="2" id="KW-1185">Reference proteome</keyword>
<dbReference type="Proteomes" id="UP000519004">
    <property type="component" value="Unassembled WGS sequence"/>
</dbReference>
<sequence>MHTTITAVTRSLFTLLLFVVTLAVARAEPPVPMLWQVGDRVHLLGSMHLLTPEDYPLAPVVEEIFARADKVVFELDPQEAMSPALAQRMVQAGMLAGPETLRGLVAESTWALLADYGASSGMQPAFFERMKPWMVSLVIVMGEVQRAGFRPDLGLDRHLMERAQAAGKATAGLERGEQQIAVFDGLSPAVQEEMLVRTLEQARDPESTRRLHRLWRAGDEAGLVAYIGEELAAYPEVYRAINADRNREWLPRVRQYVDGDQRVLVVVGALHLIGEDGLPALLRETGLRVERIGCDPCR</sequence>
<dbReference type="EMBL" id="JACHHX010000027">
    <property type="protein sequence ID" value="MBB5016667.1"/>
    <property type="molecule type" value="Genomic_DNA"/>
</dbReference>
<protein>
    <recommendedName>
        <fullName evidence="3">TraB/GumN family protein</fullName>
    </recommendedName>
</protein>
<dbReference type="PANTHER" id="PTHR40590:SF1">
    <property type="entry name" value="CYTOPLASMIC PROTEIN"/>
    <property type="match status" value="1"/>
</dbReference>
<dbReference type="InterPro" id="IPR047111">
    <property type="entry name" value="YbaP-like"/>
</dbReference>
<reference evidence="1 2" key="1">
    <citation type="submission" date="2020-08" db="EMBL/GenBank/DDBJ databases">
        <title>Genomic Encyclopedia of Type Strains, Phase IV (KMG-IV): sequencing the most valuable type-strain genomes for metagenomic binning, comparative biology and taxonomic classification.</title>
        <authorList>
            <person name="Goeker M."/>
        </authorList>
    </citation>
    <scope>NUCLEOTIDE SEQUENCE [LARGE SCALE GENOMIC DNA]</scope>
    <source>
        <strain evidence="1 2">DSM 25897</strain>
    </source>
</reference>
<dbReference type="AlphaFoldDB" id="A0A7W8DFM6"/>
<organism evidence="1 2">
    <name type="scientific">Rehaibacterium terrae</name>
    <dbReference type="NCBI Taxonomy" id="1341696"/>
    <lineage>
        <taxon>Bacteria</taxon>
        <taxon>Pseudomonadati</taxon>
        <taxon>Pseudomonadota</taxon>
        <taxon>Gammaproteobacteria</taxon>
        <taxon>Lysobacterales</taxon>
        <taxon>Lysobacteraceae</taxon>
        <taxon>Rehaibacterium</taxon>
    </lineage>
</organism>
<comment type="caution">
    <text evidence="1">The sequence shown here is derived from an EMBL/GenBank/DDBJ whole genome shotgun (WGS) entry which is preliminary data.</text>
</comment>
<dbReference type="RefSeq" id="WP_183949327.1">
    <property type="nucleotide sequence ID" value="NZ_JACHHX010000027.1"/>
</dbReference>
<accession>A0A7W8DFM6</accession>
<name>A0A7W8DFM6_9GAMM</name>
<evidence type="ECO:0000313" key="2">
    <source>
        <dbReference type="Proteomes" id="UP000519004"/>
    </source>
</evidence>
<proteinExistence type="predicted"/>
<dbReference type="PANTHER" id="PTHR40590">
    <property type="entry name" value="CYTOPLASMIC PROTEIN-RELATED"/>
    <property type="match status" value="1"/>
</dbReference>